<feature type="repeat" description="ANK" evidence="3">
    <location>
        <begin position="234"/>
        <end position="266"/>
    </location>
</feature>
<feature type="repeat" description="ANK" evidence="3">
    <location>
        <begin position="168"/>
        <end position="200"/>
    </location>
</feature>
<feature type="repeat" description="ANK" evidence="3">
    <location>
        <begin position="267"/>
        <end position="300"/>
    </location>
</feature>
<name>N6UP37_DENPD</name>
<reference evidence="6" key="2">
    <citation type="submission" date="2024-08" db="UniProtKB">
        <authorList>
            <consortium name="EnsemblMetazoa"/>
        </authorList>
    </citation>
    <scope>IDENTIFICATION</scope>
</reference>
<dbReference type="OMA" id="QNEVCER"/>
<feature type="non-terminal residue" evidence="4">
    <location>
        <position position="1"/>
    </location>
</feature>
<dbReference type="Pfam" id="PF12796">
    <property type="entry name" value="Ank_2"/>
    <property type="match status" value="3"/>
</dbReference>
<dbReference type="HOGENOM" id="CLU_740250_0_0_1"/>
<dbReference type="InterPro" id="IPR050889">
    <property type="entry name" value="Dendritic_Spine_Reg/Scaffold"/>
</dbReference>
<protein>
    <submittedName>
        <fullName evidence="4 6">Uncharacterized protein</fullName>
    </submittedName>
</protein>
<dbReference type="InterPro" id="IPR002110">
    <property type="entry name" value="Ankyrin_rpt"/>
</dbReference>
<organism evidence="4">
    <name type="scientific">Dendroctonus ponderosae</name>
    <name type="common">Mountain pine beetle</name>
    <dbReference type="NCBI Taxonomy" id="77166"/>
    <lineage>
        <taxon>Eukaryota</taxon>
        <taxon>Metazoa</taxon>
        <taxon>Ecdysozoa</taxon>
        <taxon>Arthropoda</taxon>
        <taxon>Hexapoda</taxon>
        <taxon>Insecta</taxon>
        <taxon>Pterygota</taxon>
        <taxon>Neoptera</taxon>
        <taxon>Endopterygota</taxon>
        <taxon>Coleoptera</taxon>
        <taxon>Polyphaga</taxon>
        <taxon>Cucujiformia</taxon>
        <taxon>Curculionidae</taxon>
        <taxon>Scolytinae</taxon>
        <taxon>Dendroctonus</taxon>
    </lineage>
</organism>
<keyword evidence="7" id="KW-1185">Reference proteome</keyword>
<proteinExistence type="predicted"/>
<dbReference type="EMBL" id="KB632063">
    <property type="protein sequence ID" value="ERL88440.1"/>
    <property type="molecule type" value="Genomic_DNA"/>
</dbReference>
<dbReference type="Gene3D" id="1.25.40.20">
    <property type="entry name" value="Ankyrin repeat-containing domain"/>
    <property type="match status" value="3"/>
</dbReference>
<dbReference type="PROSITE" id="PS50088">
    <property type="entry name" value="ANK_REPEAT"/>
    <property type="match status" value="5"/>
</dbReference>
<dbReference type="PRINTS" id="PR01415">
    <property type="entry name" value="ANKYRIN"/>
</dbReference>
<dbReference type="PANTHER" id="PTHR24166">
    <property type="entry name" value="ROLLING PEBBLES, ISOFORM B"/>
    <property type="match status" value="1"/>
</dbReference>
<gene>
    <name evidence="6" type="primary">109533623</name>
    <name evidence="5" type="ORF">D910_05826</name>
    <name evidence="4" type="ORF">YQE_03101</name>
</gene>
<dbReference type="STRING" id="77166.N6UP37"/>
<keyword evidence="2 3" id="KW-0040">ANK repeat</keyword>
<keyword evidence="1" id="KW-0677">Repeat</keyword>
<feature type="repeat" description="ANK" evidence="3">
    <location>
        <begin position="71"/>
        <end position="103"/>
    </location>
</feature>
<feature type="repeat" description="ANK" evidence="3">
    <location>
        <begin position="135"/>
        <end position="167"/>
    </location>
</feature>
<dbReference type="SMART" id="SM00248">
    <property type="entry name" value="ANK"/>
    <property type="match status" value="10"/>
</dbReference>
<sequence length="374" mass="41656">MMNFDFGDVARSGCFLVLNVALDNLELYGYDINVPDKHSNCLLHYSAQHGNTETTLKLLTLKALPDVVNARRQTPLHLACIHQHKPIIKILADSNAKMNIKDHLGQTPLFYLANSPSLAEFLIAQGADINISNSIGETLLHVAVKAGKKTLVQYFLEHGLYVDAKTACGDTPLMFAVQRGFAKIVHILLEHGADYKIENHKSQNLLHLAVENQQNEVCERLLSMEINFDQLDRDGASPLHLAAQRNYCDIIRILAESNVKIDQRDFDNYTPLHVAASNKNNGYAVAVLLEQHASIDAVTCNGDLPLHKAAGSGNEKAVKLLYRKAFLSVKNRCGLTPLMMAEAHDRRSVVYLLKELEVRQKLRRTSAIPVKRAI</sequence>
<dbReference type="PANTHER" id="PTHR24166:SF48">
    <property type="entry name" value="PROTEIN VAPYRIN"/>
    <property type="match status" value="1"/>
</dbReference>
<evidence type="ECO:0000256" key="2">
    <source>
        <dbReference type="ARBA" id="ARBA00023043"/>
    </source>
</evidence>
<evidence type="ECO:0000313" key="7">
    <source>
        <dbReference type="Proteomes" id="UP000019118"/>
    </source>
</evidence>
<dbReference type="EMBL" id="KB740523">
    <property type="protein sequence ID" value="ENN80497.1"/>
    <property type="molecule type" value="Genomic_DNA"/>
</dbReference>
<evidence type="ECO:0000313" key="4">
    <source>
        <dbReference type="EMBL" id="ENN80497.1"/>
    </source>
</evidence>
<evidence type="ECO:0000256" key="3">
    <source>
        <dbReference type="PROSITE-ProRule" id="PRU00023"/>
    </source>
</evidence>
<accession>N6UP37</accession>
<dbReference type="AlphaFoldDB" id="N6UP37"/>
<dbReference type="Proteomes" id="UP000019118">
    <property type="component" value="Unassembled WGS sequence"/>
</dbReference>
<dbReference type="SUPFAM" id="SSF48403">
    <property type="entry name" value="Ankyrin repeat"/>
    <property type="match status" value="1"/>
</dbReference>
<reference evidence="7 8" key="1">
    <citation type="journal article" date="2013" name="Genome Biol.">
        <title>Draft genome of the mountain pine beetle, Dendroctonus ponderosae Hopkins, a major forest pest.</title>
        <authorList>
            <person name="Keeling C.I."/>
            <person name="Yuen M.M."/>
            <person name="Liao N.Y."/>
            <person name="Docking T.R."/>
            <person name="Chan S.K."/>
            <person name="Taylor G.A."/>
            <person name="Palmquist D.L."/>
            <person name="Jackman S.D."/>
            <person name="Nguyen A."/>
            <person name="Li M."/>
            <person name="Henderson H."/>
            <person name="Janes J.K."/>
            <person name="Zhao Y."/>
            <person name="Pandoh P."/>
            <person name="Moore R."/>
            <person name="Sperling F.A."/>
            <person name="Huber D.P."/>
            <person name="Birol I."/>
            <person name="Jones S.J."/>
            <person name="Bohlmann J."/>
        </authorList>
    </citation>
    <scope>NUCLEOTIDE SEQUENCE</scope>
</reference>
<dbReference type="KEGG" id="dpa:109533623"/>
<dbReference type="InterPro" id="IPR036770">
    <property type="entry name" value="Ankyrin_rpt-contain_sf"/>
</dbReference>
<dbReference type="OrthoDB" id="6739670at2759"/>
<evidence type="ECO:0000256" key="1">
    <source>
        <dbReference type="ARBA" id="ARBA00022737"/>
    </source>
</evidence>
<dbReference type="EnsemblMetazoa" id="XM_019898995.1">
    <property type="protein sequence ID" value="XP_019754554.1"/>
    <property type="gene ID" value="LOC109533623"/>
</dbReference>
<evidence type="ECO:0000313" key="8">
    <source>
        <dbReference type="Proteomes" id="UP000030742"/>
    </source>
</evidence>
<dbReference type="Proteomes" id="UP000030742">
    <property type="component" value="Unassembled WGS sequence"/>
</dbReference>
<dbReference type="PROSITE" id="PS50297">
    <property type="entry name" value="ANK_REP_REGION"/>
    <property type="match status" value="5"/>
</dbReference>
<evidence type="ECO:0000313" key="5">
    <source>
        <dbReference type="EMBL" id="ERL88440.1"/>
    </source>
</evidence>
<evidence type="ECO:0000313" key="6">
    <source>
        <dbReference type="EnsemblMetazoa" id="XP_019754554.1"/>
    </source>
</evidence>